<sequence>MKYRLYRFGYYLITFLLLKYYLFYLPVRANALIVNVKKSSIQTLVQLLKESKRNSKNRSDSVRDQYQKKTLVQRLKDTKKTPVAKINLSEIREQKEELLSNITWVQLLKDFQEMNVFPVGINVGVRNGNRSILIRGAEDGEKAVNFNNWLIPYDAVVDVLNIDITTLSDGQLEARSPGVVIRIDPKKLTSDKELGLVFSIGQIRRLFGVDAEFDINEYAIILEVPWKNGSRRGVTDQEVPIIFDGLPSFKAKNFNLTAIEQRIDASGRGNTSTSLRGDFLAVGSAFGGSWFVRTDQRDLENQSSWRISEAQFLHQTDKVDYFLGSQSTFWDTRSGNRYWGFTYIQRQGFTPLKPFGGGFSSPRQRLQADEIGRTITGEAEPGTLVQLVRGVSNIIAEILVDSSGIYRFENIKTKGNSFNKLRVFLYPQGRLTARPEIRNASYSSLPGQIPVGASAWVFSGGWDREFAENSFLGFGELTDFSGAVARRWGVSDNFTVGLGGVYDNSAKGLAEIFYLPDGFPLKVAISALMGNEADIVSDIRFNPSRNLYASFTSDRLSNRFNVNWRLGRGLSLFANTSSQSGTASGVQLNFSGKHFYTFARASIDTENRFRWNWLQRLGNLKLTQRGNEIGTFSELTYNLSNNSSFLNTGNSFLLNYETRSRNRNDNLLTLGWQYRSQERARDGNYRWEGRLGYGIGSQGNGLIASLGTTVLPGIMLRARYEGVSLTSDTSSFKIDLVSSLNLQGGLSPGDRRSRDLRTQGGLLVRPFFDKNNNGKRDKGEKIYTETSELLLAVNNRPLKTLRPQISSDRISIRLVPGSYRLDLDPAGYPLDWQSEKNAFAVDVVAGSYTSVNLPLVRSYSRSGIVTNQTGEPVAGVRVEVIATRDPNKRKFSVTNTAGVYYLERLQQGEYKLLVDDQLVDTLKIEKSSEPFQELNLQI</sequence>
<dbReference type="EMBL" id="LMTZ01000134">
    <property type="protein sequence ID" value="KST63691.1"/>
    <property type="molecule type" value="Genomic_DNA"/>
</dbReference>
<dbReference type="Gene3D" id="2.60.40.1120">
    <property type="entry name" value="Carboxypeptidase-like, regulatory domain"/>
    <property type="match status" value="1"/>
</dbReference>
<keyword evidence="1" id="KW-0472">Membrane</keyword>
<keyword evidence="1" id="KW-1133">Transmembrane helix</keyword>
<keyword evidence="1" id="KW-0812">Transmembrane</keyword>
<accession>A0A0V7ZH71</accession>
<dbReference type="RefSeq" id="WP_058184312.1">
    <property type="nucleotide sequence ID" value="NZ_LMTZ01000132.1"/>
</dbReference>
<evidence type="ECO:0000256" key="1">
    <source>
        <dbReference type="SAM" id="Phobius"/>
    </source>
</evidence>
<gene>
    <name evidence="2" type="ORF">BC008_14645</name>
    <name evidence="3" type="ORF">BC008_15030</name>
</gene>
<dbReference type="AlphaFoldDB" id="A0A0V7ZH71"/>
<proteinExistence type="predicted"/>
<evidence type="ECO:0008006" key="5">
    <source>
        <dbReference type="Google" id="ProtNLM"/>
    </source>
</evidence>
<protein>
    <recommendedName>
        <fullName evidence="5">Carboxypeptidase regulatory-like domain-containing protein</fullName>
    </recommendedName>
</protein>
<name>A0A0V7ZH71_9CYAN</name>
<feature type="transmembrane region" description="Helical" evidence="1">
    <location>
        <begin position="9"/>
        <end position="27"/>
    </location>
</feature>
<evidence type="ECO:0000313" key="3">
    <source>
        <dbReference type="EMBL" id="KST63767.1"/>
    </source>
</evidence>
<dbReference type="EMBL" id="LMTZ01000132">
    <property type="protein sequence ID" value="KST63767.1"/>
    <property type="molecule type" value="Genomic_DNA"/>
</dbReference>
<comment type="caution">
    <text evidence="3">The sequence shown here is derived from an EMBL/GenBank/DDBJ whole genome shotgun (WGS) entry which is preliminary data.</text>
</comment>
<evidence type="ECO:0000313" key="4">
    <source>
        <dbReference type="Proteomes" id="UP000053372"/>
    </source>
</evidence>
<dbReference type="InterPro" id="IPR008969">
    <property type="entry name" value="CarboxyPept-like_regulatory"/>
</dbReference>
<dbReference type="Proteomes" id="UP000053372">
    <property type="component" value="Unassembled WGS sequence"/>
</dbReference>
<evidence type="ECO:0000313" key="2">
    <source>
        <dbReference type="EMBL" id="KST63691.1"/>
    </source>
</evidence>
<keyword evidence="4" id="KW-1185">Reference proteome</keyword>
<dbReference type="SUPFAM" id="SSF49464">
    <property type="entry name" value="Carboxypeptidase regulatory domain-like"/>
    <property type="match status" value="1"/>
</dbReference>
<reference evidence="3 4" key="1">
    <citation type="journal article" date="2015" name="Genome Announc.">
        <title>Draft Genome of the Euendolithic (true boring) Cyanobacterium Mastigocoleus testarum strain BC008.</title>
        <authorList>
            <person name="Guida B.S."/>
            <person name="Garcia-Pichel F."/>
        </authorList>
    </citation>
    <scope>NUCLEOTIDE SEQUENCE [LARGE SCALE GENOMIC DNA]</scope>
    <source>
        <strain evidence="3 4">BC008</strain>
    </source>
</reference>
<organism evidence="3 4">
    <name type="scientific">Mastigocoleus testarum BC008</name>
    <dbReference type="NCBI Taxonomy" id="371196"/>
    <lineage>
        <taxon>Bacteria</taxon>
        <taxon>Bacillati</taxon>
        <taxon>Cyanobacteriota</taxon>
        <taxon>Cyanophyceae</taxon>
        <taxon>Nostocales</taxon>
        <taxon>Hapalosiphonaceae</taxon>
        <taxon>Mastigocoleus</taxon>
    </lineage>
</organism>